<evidence type="ECO:0000259" key="11">
    <source>
        <dbReference type="PROSITE" id="PS50929"/>
    </source>
</evidence>
<keyword evidence="3 9" id="KW-0812">Transmembrane</keyword>
<protein>
    <submittedName>
        <fullName evidence="12">ATP-binding cassette subfamily C protein</fullName>
    </submittedName>
</protein>
<sequence>MDSRKAESKLIERIVATSRKALVGVGIFSMVINILMLTGPLFMLQIYDRVLTSHSIPTLLAFSVLVVTLYGFLGILEFIRQRVLVRIGHRFDEEAGPTAFETYIEAPLIAGPRGEVVQPIRDIDQVRQFFSGPAITALFDMPWMPVYLSLIFIFHPVLGLVAVGGALFLFVIALATDFSTRKALAEANKMTGRRLTFAEAGRRNAEVVRGMGMRGALAKVWGEVNDGYVRAYSNAVDRTSGYSVITKVFRLFLQSLILAVGAWLAILNEISPGTMIAASIIMTRALQPIEQAVTNWRGLIQGRQAFRRLKQTLTILPDQERTRLEPPRERLTVENLAVVPPGAQKPTVANVGFELTAGTALGVIGPSGSGKSTLARALVGVWPAARGSVRLDGAPFDQWREDDIGRYIGYLPQDVELFSGTVADNISRFDPERTSEAVIAASRLAGLHDLVVRLPEGYDTEVGEGAAVLSAGQRQRLALARTLYRDPFLIVLDEPNSNLDGDGEAALTHAIRTVKERGGIVVIVAHRAGAVVAVDRLLVVEEGQQSAIGPRDEILAKIMKQRPQVGAQPVQGAETSQKGSG</sequence>
<comment type="caution">
    <text evidence="12">The sequence shown here is derived from an EMBL/GenBank/DDBJ whole genome shotgun (WGS) entry which is preliminary data.</text>
</comment>
<feature type="transmembrane region" description="Helical" evidence="9">
    <location>
        <begin position="59"/>
        <end position="79"/>
    </location>
</feature>
<dbReference type="InterPro" id="IPR011527">
    <property type="entry name" value="ABC1_TM_dom"/>
</dbReference>
<feature type="region of interest" description="Disordered" evidence="8">
    <location>
        <begin position="562"/>
        <end position="581"/>
    </location>
</feature>
<dbReference type="SUPFAM" id="SSF90123">
    <property type="entry name" value="ABC transporter transmembrane region"/>
    <property type="match status" value="1"/>
</dbReference>
<dbReference type="GO" id="GO:0005524">
    <property type="term" value="F:ATP binding"/>
    <property type="evidence" value="ECO:0007669"/>
    <property type="project" value="UniProtKB-KW"/>
</dbReference>
<gene>
    <name evidence="12" type="ORF">M2319_002554</name>
</gene>
<evidence type="ECO:0000256" key="8">
    <source>
        <dbReference type="SAM" id="MobiDB-lite"/>
    </source>
</evidence>
<evidence type="ECO:0000256" key="2">
    <source>
        <dbReference type="ARBA" id="ARBA00005417"/>
    </source>
</evidence>
<evidence type="ECO:0000259" key="10">
    <source>
        <dbReference type="PROSITE" id="PS50893"/>
    </source>
</evidence>
<dbReference type="PROSITE" id="PS00211">
    <property type="entry name" value="ABC_TRANSPORTER_1"/>
    <property type="match status" value="1"/>
</dbReference>
<dbReference type="Pfam" id="PF00005">
    <property type="entry name" value="ABC_tran"/>
    <property type="match status" value="1"/>
</dbReference>
<evidence type="ECO:0000256" key="1">
    <source>
        <dbReference type="ARBA" id="ARBA00004651"/>
    </source>
</evidence>
<evidence type="ECO:0000256" key="6">
    <source>
        <dbReference type="ARBA" id="ARBA00022989"/>
    </source>
</evidence>
<dbReference type="RefSeq" id="WP_264601831.1">
    <property type="nucleotide sequence ID" value="NZ_JAOQNS010000006.1"/>
</dbReference>
<dbReference type="SUPFAM" id="SSF52540">
    <property type="entry name" value="P-loop containing nucleoside triphosphate hydrolases"/>
    <property type="match status" value="1"/>
</dbReference>
<reference evidence="13" key="1">
    <citation type="submission" date="2023-07" db="EMBL/GenBank/DDBJ databases">
        <title>Genome sequencing of Purple Non-Sulfur Bacteria from various extreme environments.</title>
        <authorList>
            <person name="Mayer M."/>
        </authorList>
    </citation>
    <scope>NUCLEOTIDE SEQUENCE [LARGE SCALE GENOMIC DNA]</scope>
    <source>
        <strain evidence="13">DSM 17935</strain>
    </source>
</reference>
<dbReference type="InterPro" id="IPR027417">
    <property type="entry name" value="P-loop_NTPase"/>
</dbReference>
<keyword evidence="7 9" id="KW-0472">Membrane</keyword>
<dbReference type="InterPro" id="IPR010128">
    <property type="entry name" value="ATPase_T1SS_PrtD-like"/>
</dbReference>
<feature type="transmembrane region" description="Helical" evidence="9">
    <location>
        <begin position="21"/>
        <end position="47"/>
    </location>
</feature>
<feature type="transmembrane region" description="Helical" evidence="9">
    <location>
        <begin position="129"/>
        <end position="147"/>
    </location>
</feature>
<feature type="transmembrane region" description="Helical" evidence="9">
    <location>
        <begin position="153"/>
        <end position="175"/>
    </location>
</feature>
<dbReference type="Gene3D" id="3.40.50.300">
    <property type="entry name" value="P-loop containing nucleotide triphosphate hydrolases"/>
    <property type="match status" value="1"/>
</dbReference>
<keyword evidence="6 9" id="KW-1133">Transmembrane helix</keyword>
<keyword evidence="5 12" id="KW-0067">ATP-binding</keyword>
<dbReference type="InterPro" id="IPR039421">
    <property type="entry name" value="Type_1_exporter"/>
</dbReference>
<dbReference type="InterPro" id="IPR003439">
    <property type="entry name" value="ABC_transporter-like_ATP-bd"/>
</dbReference>
<proteinExistence type="inferred from homology"/>
<dbReference type="InterPro" id="IPR017871">
    <property type="entry name" value="ABC_transporter-like_CS"/>
</dbReference>
<dbReference type="SMART" id="SM00382">
    <property type="entry name" value="AAA"/>
    <property type="match status" value="1"/>
</dbReference>
<feature type="domain" description="ABC transmembrane type-1" evidence="11">
    <location>
        <begin position="23"/>
        <end position="301"/>
    </location>
</feature>
<name>A0ABT3HCX0_9HYPH</name>
<dbReference type="Pfam" id="PF00664">
    <property type="entry name" value="ABC_membrane"/>
    <property type="match status" value="1"/>
</dbReference>
<comment type="similarity">
    <text evidence="2">Belongs to the ABC transporter superfamily.</text>
</comment>
<dbReference type="PROSITE" id="PS50929">
    <property type="entry name" value="ABC_TM1F"/>
    <property type="match status" value="1"/>
</dbReference>
<dbReference type="Proteomes" id="UP001209755">
    <property type="component" value="Unassembled WGS sequence"/>
</dbReference>
<dbReference type="NCBIfam" id="TIGR01842">
    <property type="entry name" value="type_I_sec_PrtD"/>
    <property type="match status" value="1"/>
</dbReference>
<dbReference type="PANTHER" id="PTHR24221">
    <property type="entry name" value="ATP-BINDING CASSETTE SUB-FAMILY B"/>
    <property type="match status" value="1"/>
</dbReference>
<dbReference type="Gene3D" id="1.20.1560.10">
    <property type="entry name" value="ABC transporter type 1, transmembrane domain"/>
    <property type="match status" value="1"/>
</dbReference>
<evidence type="ECO:0000256" key="9">
    <source>
        <dbReference type="SAM" id="Phobius"/>
    </source>
</evidence>
<evidence type="ECO:0000256" key="7">
    <source>
        <dbReference type="ARBA" id="ARBA00023136"/>
    </source>
</evidence>
<dbReference type="PROSITE" id="PS50893">
    <property type="entry name" value="ABC_TRANSPORTER_2"/>
    <property type="match status" value="1"/>
</dbReference>
<keyword evidence="13" id="KW-1185">Reference proteome</keyword>
<evidence type="ECO:0000256" key="5">
    <source>
        <dbReference type="ARBA" id="ARBA00022840"/>
    </source>
</evidence>
<organism evidence="12 13">
    <name type="scientific">Rhodobium gokarnense</name>
    <dbReference type="NCBI Taxonomy" id="364296"/>
    <lineage>
        <taxon>Bacteria</taxon>
        <taxon>Pseudomonadati</taxon>
        <taxon>Pseudomonadota</taxon>
        <taxon>Alphaproteobacteria</taxon>
        <taxon>Hyphomicrobiales</taxon>
        <taxon>Rhodobiaceae</taxon>
        <taxon>Rhodobium</taxon>
    </lineage>
</organism>
<keyword evidence="4" id="KW-0547">Nucleotide-binding</keyword>
<feature type="transmembrane region" description="Helical" evidence="9">
    <location>
        <begin position="248"/>
        <end position="266"/>
    </location>
</feature>
<evidence type="ECO:0000313" key="13">
    <source>
        <dbReference type="Proteomes" id="UP001209755"/>
    </source>
</evidence>
<dbReference type="EMBL" id="JAOQNS010000006">
    <property type="protein sequence ID" value="MCW2308215.1"/>
    <property type="molecule type" value="Genomic_DNA"/>
</dbReference>
<evidence type="ECO:0000256" key="4">
    <source>
        <dbReference type="ARBA" id="ARBA00022741"/>
    </source>
</evidence>
<feature type="domain" description="ABC transporter" evidence="10">
    <location>
        <begin position="331"/>
        <end position="567"/>
    </location>
</feature>
<accession>A0ABT3HCX0</accession>
<dbReference type="InterPro" id="IPR036640">
    <property type="entry name" value="ABC1_TM_sf"/>
</dbReference>
<dbReference type="PANTHER" id="PTHR24221:SF647">
    <property type="entry name" value="BLL6336 PROTEIN"/>
    <property type="match status" value="1"/>
</dbReference>
<dbReference type="CDD" id="cd18586">
    <property type="entry name" value="ABC_6TM_PrtD_like"/>
    <property type="match status" value="1"/>
</dbReference>
<evidence type="ECO:0000256" key="3">
    <source>
        <dbReference type="ARBA" id="ARBA00022692"/>
    </source>
</evidence>
<comment type="subcellular location">
    <subcellularLocation>
        <location evidence="1">Cell membrane</location>
        <topology evidence="1">Multi-pass membrane protein</topology>
    </subcellularLocation>
</comment>
<dbReference type="InterPro" id="IPR047957">
    <property type="entry name" value="ABC_AprD-like_6TM"/>
</dbReference>
<dbReference type="InterPro" id="IPR003593">
    <property type="entry name" value="AAA+_ATPase"/>
</dbReference>
<evidence type="ECO:0000313" key="12">
    <source>
        <dbReference type="EMBL" id="MCW2308215.1"/>
    </source>
</evidence>